<sequence length="101" mass="11065">MIQTLKKQMMATLILAGLTTAHTSFAQEKSHEALREAFRACHDELGIEQPEPGQRPQAPDEETRKKIDTCLKEKGFEVSKFGRGGGPGKGRPERSSDGGVQ</sequence>
<dbReference type="RefSeq" id="WP_011163898.1">
    <property type="nucleotide sequence ID" value="NC_005363.1"/>
</dbReference>
<accession>Q6MN56</accession>
<reference evidence="3 4" key="1">
    <citation type="journal article" date="2004" name="Science">
        <title>A predator unmasked: life cycle of Bdellovibrio bacteriovorus from a genomic perspective.</title>
        <authorList>
            <person name="Rendulic S."/>
            <person name="Jagtap P."/>
            <person name="Rosinus A."/>
            <person name="Eppinger M."/>
            <person name="Baar C."/>
            <person name="Lanz C."/>
            <person name="Keller H."/>
            <person name="Lambert C."/>
            <person name="Evans K.J."/>
            <person name="Goesmann A."/>
            <person name="Meyer F."/>
            <person name="Sockett R.E."/>
            <person name="Schuster S.C."/>
        </authorList>
    </citation>
    <scope>NUCLEOTIDE SEQUENCE [LARGE SCALE GENOMIC DNA]</scope>
    <source>
        <strain evidence="4">ATCC 15356 / DSM 50701 / NCIMB 9529 / HD100</strain>
    </source>
</reference>
<evidence type="ECO:0000313" key="4">
    <source>
        <dbReference type="Proteomes" id="UP000008080"/>
    </source>
</evidence>
<dbReference type="HOGENOM" id="CLU_2285940_0_0_7"/>
<feature type="signal peptide" evidence="2">
    <location>
        <begin position="1"/>
        <end position="26"/>
    </location>
</feature>
<organism evidence="3 4">
    <name type="scientific">Bdellovibrio bacteriovorus (strain ATCC 15356 / DSM 50701 / NCIMB 9529 / HD100)</name>
    <dbReference type="NCBI Taxonomy" id="264462"/>
    <lineage>
        <taxon>Bacteria</taxon>
        <taxon>Pseudomonadati</taxon>
        <taxon>Bdellovibrionota</taxon>
        <taxon>Bdellovibrionia</taxon>
        <taxon>Bdellovibrionales</taxon>
        <taxon>Pseudobdellovibrionaceae</taxon>
        <taxon>Bdellovibrio</taxon>
    </lineage>
</organism>
<dbReference type="KEGG" id="bba:Bd1405"/>
<feature type="region of interest" description="Disordered" evidence="1">
    <location>
        <begin position="76"/>
        <end position="101"/>
    </location>
</feature>
<evidence type="ECO:0000256" key="1">
    <source>
        <dbReference type="SAM" id="MobiDB-lite"/>
    </source>
</evidence>
<keyword evidence="4" id="KW-1185">Reference proteome</keyword>
<evidence type="ECO:0000256" key="2">
    <source>
        <dbReference type="SAM" id="SignalP"/>
    </source>
</evidence>
<dbReference type="Proteomes" id="UP000008080">
    <property type="component" value="Chromosome"/>
</dbReference>
<proteinExistence type="predicted"/>
<gene>
    <name evidence="3" type="ordered locus">Bd1405</name>
</gene>
<evidence type="ECO:0008006" key="5">
    <source>
        <dbReference type="Google" id="ProtNLM"/>
    </source>
</evidence>
<evidence type="ECO:0000313" key="3">
    <source>
        <dbReference type="EMBL" id="CAE79296.1"/>
    </source>
</evidence>
<keyword evidence="2" id="KW-0732">Signal</keyword>
<protein>
    <recommendedName>
        <fullName evidence="5">Secreted protein</fullName>
    </recommendedName>
</protein>
<feature type="region of interest" description="Disordered" evidence="1">
    <location>
        <begin position="44"/>
        <end position="64"/>
    </location>
</feature>
<name>Q6MN56_BDEBA</name>
<feature type="chain" id="PRO_5004277753" description="Secreted protein" evidence="2">
    <location>
        <begin position="27"/>
        <end position="101"/>
    </location>
</feature>
<feature type="compositionally biased region" description="Basic and acidic residues" evidence="1">
    <location>
        <begin position="90"/>
        <end position="101"/>
    </location>
</feature>
<dbReference type="AlphaFoldDB" id="Q6MN56"/>
<dbReference type="STRING" id="264462.Bd1405"/>
<dbReference type="EMBL" id="BX842649">
    <property type="protein sequence ID" value="CAE79296.1"/>
    <property type="molecule type" value="Genomic_DNA"/>
</dbReference>
<dbReference type="GeneID" id="93012418"/>